<dbReference type="Pfam" id="PF02627">
    <property type="entry name" value="CMD"/>
    <property type="match status" value="1"/>
</dbReference>
<dbReference type="InterPro" id="IPR004675">
    <property type="entry name" value="AhpD_core"/>
</dbReference>
<comment type="caution">
    <text evidence="2">The sequence shown here is derived from an EMBL/GenBank/DDBJ whole genome shotgun (WGS) entry which is preliminary data.</text>
</comment>
<dbReference type="SUPFAM" id="SSF69118">
    <property type="entry name" value="AhpD-like"/>
    <property type="match status" value="1"/>
</dbReference>
<accession>A0A7K0K3Q0</accession>
<dbReference type="RefSeq" id="WP_154545446.1">
    <property type="nucleotide sequence ID" value="NZ_JAQYQY010000030.1"/>
</dbReference>
<evidence type="ECO:0000313" key="2">
    <source>
        <dbReference type="EMBL" id="MST50113.1"/>
    </source>
</evidence>
<sequence>MARVPYLDKAFPEVNQVWNEVSAKLKEVYAEVGLEMSLIELVCVRSSQMNRCGTCLSIHVPRALEAGVTQRQIDILPSWRESGDEFSAQEKAALDLTEQLVRLPEGVRNSGAGERALTFFNEQQVAALEWCIIMISANNRVSIASHHPVRKY</sequence>
<dbReference type="InterPro" id="IPR029032">
    <property type="entry name" value="AhpD-like"/>
</dbReference>
<dbReference type="Gene3D" id="1.20.1290.10">
    <property type="entry name" value="AhpD-like"/>
    <property type="match status" value="1"/>
</dbReference>
<evidence type="ECO:0000313" key="3">
    <source>
        <dbReference type="Proteomes" id="UP000442535"/>
    </source>
</evidence>
<dbReference type="GO" id="GO:0051920">
    <property type="term" value="F:peroxiredoxin activity"/>
    <property type="evidence" value="ECO:0007669"/>
    <property type="project" value="InterPro"/>
</dbReference>
<gene>
    <name evidence="2" type="ORF">FYJ63_07680</name>
</gene>
<dbReference type="Proteomes" id="UP000442535">
    <property type="component" value="Unassembled WGS sequence"/>
</dbReference>
<keyword evidence="3" id="KW-1185">Reference proteome</keyword>
<reference evidence="2 3" key="1">
    <citation type="submission" date="2019-08" db="EMBL/GenBank/DDBJ databases">
        <title>In-depth cultivation of the pig gut microbiome towards novel bacterial diversity and tailored functional studies.</title>
        <authorList>
            <person name="Wylensek D."/>
            <person name="Hitch T.C.A."/>
            <person name="Clavel T."/>
        </authorList>
    </citation>
    <scope>NUCLEOTIDE SEQUENCE [LARGE SCALE GENOMIC DNA]</scope>
    <source>
        <strain evidence="2 3">RF-GAM-744-WT-7</strain>
    </source>
</reference>
<dbReference type="EMBL" id="VUMY01000013">
    <property type="protein sequence ID" value="MST50113.1"/>
    <property type="molecule type" value="Genomic_DNA"/>
</dbReference>
<dbReference type="InterPro" id="IPR003779">
    <property type="entry name" value="CMD-like"/>
</dbReference>
<dbReference type="AlphaFoldDB" id="A0A7K0K3Q0"/>
<protein>
    <submittedName>
        <fullName evidence="2">Carboxymuconolactone decarboxylase family protein</fullName>
    </submittedName>
</protein>
<proteinExistence type="predicted"/>
<evidence type="ECO:0000259" key="1">
    <source>
        <dbReference type="Pfam" id="PF02627"/>
    </source>
</evidence>
<feature type="domain" description="Carboxymuconolactone decarboxylase-like" evidence="1">
    <location>
        <begin position="12"/>
        <end position="98"/>
    </location>
</feature>
<dbReference type="NCBIfam" id="TIGR00778">
    <property type="entry name" value="ahpD_dom"/>
    <property type="match status" value="1"/>
</dbReference>
<organism evidence="2 3">
    <name type="scientific">Mobiluncus porci</name>
    <dbReference type="NCBI Taxonomy" id="2652278"/>
    <lineage>
        <taxon>Bacteria</taxon>
        <taxon>Bacillati</taxon>
        <taxon>Actinomycetota</taxon>
        <taxon>Actinomycetes</taxon>
        <taxon>Actinomycetales</taxon>
        <taxon>Actinomycetaceae</taxon>
        <taxon>Mobiluncus</taxon>
    </lineage>
</organism>
<dbReference type="PANTHER" id="PTHR34846:SF5">
    <property type="entry name" value="CARBOXYMUCONOLACTONE DECARBOXYLASE-LIKE DOMAIN-CONTAINING PROTEIN"/>
    <property type="match status" value="1"/>
</dbReference>
<name>A0A7K0K3Q0_9ACTO</name>
<dbReference type="PANTHER" id="PTHR34846">
    <property type="entry name" value="4-CARBOXYMUCONOLACTONE DECARBOXYLASE FAMILY PROTEIN (AFU_ORTHOLOGUE AFUA_6G11590)"/>
    <property type="match status" value="1"/>
</dbReference>